<keyword evidence="2" id="KW-0813">Transport</keyword>
<keyword evidence="4 6" id="KW-1133">Transmembrane helix</keyword>
<feature type="transmembrane region" description="Helical" evidence="6">
    <location>
        <begin position="40"/>
        <end position="64"/>
    </location>
</feature>
<feature type="transmembrane region" description="Helical" evidence="6">
    <location>
        <begin position="426"/>
        <end position="449"/>
    </location>
</feature>
<keyword evidence="3 6" id="KW-0812">Transmembrane</keyword>
<dbReference type="Proteomes" id="UP000273626">
    <property type="component" value="Unassembled WGS sequence"/>
</dbReference>
<comment type="subcellular location">
    <subcellularLocation>
        <location evidence="1">Membrane</location>
        <topology evidence="1">Multi-pass membrane protein</topology>
    </subcellularLocation>
</comment>
<dbReference type="InterPro" id="IPR004680">
    <property type="entry name" value="Cit_transptr-like_dom"/>
</dbReference>
<proteinExistence type="predicted"/>
<evidence type="ECO:0000259" key="7">
    <source>
        <dbReference type="Pfam" id="PF03600"/>
    </source>
</evidence>
<evidence type="ECO:0000313" key="13">
    <source>
        <dbReference type="Proteomes" id="UP000509322"/>
    </source>
</evidence>
<evidence type="ECO:0000313" key="8">
    <source>
        <dbReference type="EMBL" id="QFG36799.1"/>
    </source>
</evidence>
<reference evidence="8 12" key="2">
    <citation type="submission" date="2019-01" db="EMBL/GenBank/DDBJ databases">
        <title>Complete Genome Sequence and Annotation of the Paracoccus pantotrophus type strain DSM 2944.</title>
        <authorList>
            <person name="Bockwoldt J.A."/>
            <person name="Zimmermann M."/>
            <person name="Tiso T."/>
            <person name="Blank L.M."/>
        </authorList>
    </citation>
    <scope>NUCLEOTIDE SEQUENCE [LARGE SCALE GENOMIC DNA]</scope>
    <source>
        <strain evidence="8 12">DSM 2944</strain>
    </source>
</reference>
<organism evidence="9 13">
    <name type="scientific">Paracoccus pantotrophus</name>
    <name type="common">Thiosphaera pantotropha</name>
    <dbReference type="NCBI Taxonomy" id="82367"/>
    <lineage>
        <taxon>Bacteria</taxon>
        <taxon>Pseudomonadati</taxon>
        <taxon>Pseudomonadota</taxon>
        <taxon>Alphaproteobacteria</taxon>
        <taxon>Rhodobacterales</taxon>
        <taxon>Paracoccaceae</taxon>
        <taxon>Paracoccus</taxon>
    </lineage>
</organism>
<dbReference type="Pfam" id="PF03600">
    <property type="entry name" value="CitMHS"/>
    <property type="match status" value="1"/>
</dbReference>
<reference evidence="10 11" key="1">
    <citation type="submission" date="2018-10" db="EMBL/GenBank/DDBJ databases">
        <title>Genomic Encyclopedia of Archaeal and Bacterial Type Strains, Phase II (KMG-II): from individual species to whole genera.</title>
        <authorList>
            <person name="Goeker M."/>
        </authorList>
    </citation>
    <scope>NUCLEOTIDE SEQUENCE [LARGE SCALE GENOMIC DNA]</scope>
    <source>
        <strain evidence="11">ATCC 35512 / DSM 2944 / CIP 106514 / LMD 82.5 / NBRC 102493 / NCCB 82005 / GB17</strain>
        <strain evidence="10">DSM 2944</strain>
    </source>
</reference>
<dbReference type="GeneID" id="51371173"/>
<sequence>MKLSVRPLVFLAGLVLAVLLAVGPVPQPLGRNAAVVLVTLALWSTGLVPPFLTSLIFFAAVLIPGLAPPELVFAGFGSAAVWLIVSGFVIGAAITGSGLGGRIAGVLAPLAGGSYLRLVLVMTLAAMALGFVMPSSVGRAVVLVPVGMALAERLGLHKGSNGRIGLAVALTMACNMPSFAILPSNIPNMILAGAAEGQHGVTFGYMSYLLLHYPVLGILKSALTVALVVALFPDRIEPGCTETAARTPLSPQERRVALILAATLALWMTDRLHGIGPAWIGIATAVLLLMPGLGAVPPKQFNASVDFGMVLFVAGALALGAVVNASGLGSVLGGVLQDWLPLRQGARFANFLSLTSMSGLMGLVTTNPGVPTVLTPMAPDLAAATGLSLKAVLMTQVVGFATVIFPYQVGPFVLAMQLSGEKLGHVLRITVPLALLTFLVLMPLDWLWWRLLGWL</sequence>
<keyword evidence="11" id="KW-1185">Reference proteome</keyword>
<gene>
    <name evidence="10" type="ORF">BDE18_2136</name>
    <name evidence="8" type="ORF">ESD82_11380</name>
    <name evidence="9" type="ORF">HYQ43_08515</name>
</gene>
<protein>
    <submittedName>
        <fullName evidence="10">Di/tricarboxylate transporter</fullName>
    </submittedName>
    <submittedName>
        <fullName evidence="9">SLC13 family permease</fullName>
    </submittedName>
</protein>
<evidence type="ECO:0000313" key="11">
    <source>
        <dbReference type="Proteomes" id="UP000273626"/>
    </source>
</evidence>
<dbReference type="Proteomes" id="UP000509322">
    <property type="component" value="Chromosome 2"/>
</dbReference>
<dbReference type="RefSeq" id="WP_024843965.1">
    <property type="nucleotide sequence ID" value="NZ_CP038203.1"/>
</dbReference>
<dbReference type="GO" id="GO:0022857">
    <property type="term" value="F:transmembrane transporter activity"/>
    <property type="evidence" value="ECO:0007669"/>
    <property type="project" value="UniProtKB-ARBA"/>
</dbReference>
<dbReference type="GO" id="GO:0005886">
    <property type="term" value="C:plasma membrane"/>
    <property type="evidence" value="ECO:0007669"/>
    <property type="project" value="TreeGrafter"/>
</dbReference>
<feature type="transmembrane region" description="Helical" evidence="6">
    <location>
        <begin position="164"/>
        <end position="182"/>
    </location>
</feature>
<feature type="transmembrane region" description="Helical" evidence="6">
    <location>
        <begin position="391"/>
        <end position="414"/>
    </location>
</feature>
<evidence type="ECO:0000313" key="12">
    <source>
        <dbReference type="Proteomes" id="UP000326453"/>
    </source>
</evidence>
<evidence type="ECO:0000256" key="1">
    <source>
        <dbReference type="ARBA" id="ARBA00004141"/>
    </source>
</evidence>
<feature type="transmembrane region" description="Helical" evidence="6">
    <location>
        <begin position="115"/>
        <end position="144"/>
    </location>
</feature>
<evidence type="ECO:0000313" key="10">
    <source>
        <dbReference type="EMBL" id="RKS52796.1"/>
    </source>
</evidence>
<feature type="transmembrane region" description="Helical" evidence="6">
    <location>
        <begin position="278"/>
        <end position="297"/>
    </location>
</feature>
<feature type="transmembrane region" description="Helical" evidence="6">
    <location>
        <begin position="309"/>
        <end position="336"/>
    </location>
</feature>
<dbReference type="KEGG" id="ppan:ESD82_11380"/>
<dbReference type="OrthoDB" id="5460483at2"/>
<feature type="transmembrane region" description="Helical" evidence="6">
    <location>
        <begin position="71"/>
        <end position="95"/>
    </location>
</feature>
<evidence type="ECO:0000256" key="5">
    <source>
        <dbReference type="ARBA" id="ARBA00023136"/>
    </source>
</evidence>
<evidence type="ECO:0000256" key="4">
    <source>
        <dbReference type="ARBA" id="ARBA00022989"/>
    </source>
</evidence>
<evidence type="ECO:0000256" key="3">
    <source>
        <dbReference type="ARBA" id="ARBA00022692"/>
    </source>
</evidence>
<keyword evidence="5 6" id="KW-0472">Membrane</keyword>
<dbReference type="EMBL" id="CP058690">
    <property type="protein sequence ID" value="QLH14363.1"/>
    <property type="molecule type" value="Genomic_DNA"/>
</dbReference>
<dbReference type="Proteomes" id="UP000326453">
    <property type="component" value="Chromosome 1"/>
</dbReference>
<dbReference type="EMBL" id="RBLI01000001">
    <property type="protein sequence ID" value="RKS52796.1"/>
    <property type="molecule type" value="Genomic_DNA"/>
</dbReference>
<dbReference type="PRINTS" id="PR00173">
    <property type="entry name" value="EDTRNSPORT"/>
</dbReference>
<name>A0A1I5B630_PARPN</name>
<accession>A0A1I5B630</accession>
<dbReference type="AlphaFoldDB" id="A0A1I5B630"/>
<dbReference type="EMBL" id="CP044426">
    <property type="protein sequence ID" value="QFG36799.1"/>
    <property type="molecule type" value="Genomic_DNA"/>
</dbReference>
<evidence type="ECO:0000313" key="9">
    <source>
        <dbReference type="EMBL" id="QLH14363.1"/>
    </source>
</evidence>
<feature type="transmembrane region" description="Helical" evidence="6">
    <location>
        <begin position="211"/>
        <end position="232"/>
    </location>
</feature>
<feature type="domain" description="Citrate transporter-like" evidence="7">
    <location>
        <begin position="41"/>
        <end position="398"/>
    </location>
</feature>
<evidence type="ECO:0000256" key="2">
    <source>
        <dbReference type="ARBA" id="ARBA00022448"/>
    </source>
</evidence>
<evidence type="ECO:0000256" key="6">
    <source>
        <dbReference type="SAM" id="Phobius"/>
    </source>
</evidence>
<reference evidence="9 13" key="3">
    <citation type="submission" date="2020-07" db="EMBL/GenBank/DDBJ databases">
        <title>The complete genome of Paracoccus pantotrophus ACCC 10489.</title>
        <authorList>
            <person name="Si Y."/>
        </authorList>
    </citation>
    <scope>NUCLEOTIDE SEQUENCE [LARGE SCALE GENOMIC DNA]</scope>
    <source>
        <strain evidence="9 13">ACCC10489</strain>
    </source>
</reference>
<dbReference type="PANTHER" id="PTHR10283">
    <property type="entry name" value="SOLUTE CARRIER FAMILY 13 MEMBER"/>
    <property type="match status" value="1"/>
</dbReference>